<dbReference type="EMBL" id="AP022601">
    <property type="protein sequence ID" value="BBY95924.1"/>
    <property type="molecule type" value="Genomic_DNA"/>
</dbReference>
<evidence type="ECO:0000313" key="4">
    <source>
        <dbReference type="Proteomes" id="UP000465785"/>
    </source>
</evidence>
<dbReference type="RefSeq" id="WP_163735689.1">
    <property type="nucleotide sequence ID" value="NZ_AP022601.1"/>
</dbReference>
<dbReference type="Proteomes" id="UP000465785">
    <property type="component" value="Chromosome"/>
</dbReference>
<feature type="coiled-coil region" evidence="1">
    <location>
        <begin position="54"/>
        <end position="81"/>
    </location>
</feature>
<keyword evidence="4" id="KW-1185">Reference proteome</keyword>
<dbReference type="AlphaFoldDB" id="A0A9W4BPL7"/>
<feature type="region of interest" description="Disordered" evidence="2">
    <location>
        <begin position="285"/>
        <end position="318"/>
    </location>
</feature>
<accession>A0A9W4BPL7</accession>
<feature type="compositionally biased region" description="Low complexity" evidence="2">
    <location>
        <begin position="290"/>
        <end position="307"/>
    </location>
</feature>
<evidence type="ECO:0000313" key="3">
    <source>
        <dbReference type="EMBL" id="BBY95924.1"/>
    </source>
</evidence>
<feature type="compositionally biased region" description="Acidic residues" evidence="2">
    <location>
        <begin position="362"/>
        <end position="394"/>
    </location>
</feature>
<organism evidence="3 4">
    <name type="scientific">Mycobacterium gallinarum</name>
    <dbReference type="NCBI Taxonomy" id="39689"/>
    <lineage>
        <taxon>Bacteria</taxon>
        <taxon>Bacillati</taxon>
        <taxon>Actinomycetota</taxon>
        <taxon>Actinomycetes</taxon>
        <taxon>Mycobacteriales</taxon>
        <taxon>Mycobacteriaceae</taxon>
        <taxon>Mycobacterium</taxon>
    </lineage>
</organism>
<protein>
    <submittedName>
        <fullName evidence="3">Uncharacterized protein</fullName>
    </submittedName>
</protein>
<evidence type="ECO:0000256" key="2">
    <source>
        <dbReference type="SAM" id="MobiDB-lite"/>
    </source>
</evidence>
<evidence type="ECO:0000256" key="1">
    <source>
        <dbReference type="SAM" id="Coils"/>
    </source>
</evidence>
<proteinExistence type="predicted"/>
<sequence>MFDAASRLADGRPAAGIIQDYVWACHLLGYQDPELTLHASQVRDWYGSEDGIDLQALDSDCEALRAAAAAAEGALARQRAQLASMAVAWDGVGAQSSGDFLRRHGEASAAVVAAVRTAAESLASLRDRLWYSVDGKVAATMAAERRGAGPDWQAAAQTVTTGAGDRASASELVDQEVRPFVVNDIRSEWLTAMRSAMAAVTEAYDAAAAELASEVAIAFDVPGQLGPSWSPPSGDEAVTVPAGTGSVAGSIAAAPIGAAAPAGGPAAWSAAPAAVPPAPIPAPPPPAEPVAPAGPAAPTAPVEPAAAMPSIPSMGGGMPDIGSGLSGFGGQLGELLGGLVGTSQDALSDLPGSDELDKPDDFDPLEDDEDEDEDESEDADEEHDEESTTEEPEAEPAVTDASDEVIEGPPAEPLAAEAEPVPPPTPVPPPIEPLAAPESAAGTPCEIAADELPQVGE</sequence>
<dbReference type="KEGG" id="mgau:MGALJ_55930"/>
<feature type="compositionally biased region" description="Pro residues" evidence="2">
    <location>
        <begin position="420"/>
        <end position="432"/>
    </location>
</feature>
<feature type="region of interest" description="Disordered" evidence="2">
    <location>
        <begin position="343"/>
        <end position="457"/>
    </location>
</feature>
<gene>
    <name evidence="3" type="ORF">MGALJ_55930</name>
</gene>
<reference evidence="3 4" key="1">
    <citation type="journal article" date="2019" name="Emerg. Microbes Infect.">
        <title>Comprehensive subspecies identification of 175 nontuberculous mycobacteria species based on 7547 genomic profiles.</title>
        <authorList>
            <person name="Matsumoto Y."/>
            <person name="Kinjo T."/>
            <person name="Motooka D."/>
            <person name="Nabeya D."/>
            <person name="Jung N."/>
            <person name="Uechi K."/>
            <person name="Horii T."/>
            <person name="Iida T."/>
            <person name="Fujita J."/>
            <person name="Nakamura S."/>
        </authorList>
    </citation>
    <scope>NUCLEOTIDE SEQUENCE [LARGE SCALE GENOMIC DNA]</scope>
    <source>
        <strain evidence="3 4">JCM 6399</strain>
    </source>
</reference>
<name>A0A9W4BPL7_9MYCO</name>
<keyword evidence="1" id="KW-0175">Coiled coil</keyword>